<dbReference type="RefSeq" id="WP_311533822.1">
    <property type="nucleotide sequence ID" value="NZ_JAVRHQ010000003.1"/>
</dbReference>
<dbReference type="InterPro" id="IPR051199">
    <property type="entry name" value="LPS_LOS_Heptosyltrfase"/>
</dbReference>
<sequence>MRRVFAKKENSFSGNGPAGEKSPHILVIRLSAMGDVAMVVPVLRKLVSTYPKIKVTVLTRGFFMPMFANIPNVSVYEADVNGVHSGIIGLGRLAKELRDEEIDMVADLHDVLRSNVLNSVFYLFGIPVKQIDKGRKEKKALTRLENKVFQPLQSTHQRYADVFEALGYPIDLENHDFKHSLPLSAEVEYFAGSHDKKWLGIAPFAQHASKSYPSDLMEEVLRQLQNNQNIGIFLFGGGAAELPKLQEWEKTFPGIHSVAGKFTFEEELALISNLDAMLSMDSGNGHIAAMYGVPVITVWGLTHPYAGFVPFNQPLENSILPDLEKYPLIPTSIYGKTVPEGYENAMRSIPPEIIVKKIIEVLDITRV</sequence>
<proteinExistence type="predicted"/>
<dbReference type="GO" id="GO:0016757">
    <property type="term" value="F:glycosyltransferase activity"/>
    <property type="evidence" value="ECO:0007669"/>
    <property type="project" value="UniProtKB-KW"/>
</dbReference>
<evidence type="ECO:0000313" key="4">
    <source>
        <dbReference type="Proteomes" id="UP001262889"/>
    </source>
</evidence>
<dbReference type="PANTHER" id="PTHR30160">
    <property type="entry name" value="TETRAACYLDISACCHARIDE 4'-KINASE-RELATED"/>
    <property type="match status" value="1"/>
</dbReference>
<dbReference type="PANTHER" id="PTHR30160:SF22">
    <property type="entry name" value="LIPOPOLYSACCHARIDE CORE BIOSYNTHESIS PROTEIN"/>
    <property type="match status" value="1"/>
</dbReference>
<name>A0ABU3C731_9FLAO</name>
<dbReference type="Gene3D" id="3.40.50.2000">
    <property type="entry name" value="Glycogen Phosphorylase B"/>
    <property type="match status" value="2"/>
</dbReference>
<accession>A0ABU3C731</accession>
<dbReference type="Proteomes" id="UP001262889">
    <property type="component" value="Unassembled WGS sequence"/>
</dbReference>
<gene>
    <name evidence="3" type="ORF">RM553_04850</name>
</gene>
<reference evidence="3 4" key="1">
    <citation type="submission" date="2023-09" db="EMBL/GenBank/DDBJ databases">
        <authorList>
            <person name="Rey-Velasco X."/>
        </authorList>
    </citation>
    <scope>NUCLEOTIDE SEQUENCE [LARGE SCALE GENOMIC DNA]</scope>
    <source>
        <strain evidence="3 4">F363</strain>
    </source>
</reference>
<dbReference type="Pfam" id="PF01075">
    <property type="entry name" value="Glyco_transf_9"/>
    <property type="match status" value="1"/>
</dbReference>
<protein>
    <submittedName>
        <fullName evidence="3">Glycosyltransferase family 9 protein</fullName>
        <ecNumber evidence="3">2.4.-.-</ecNumber>
    </submittedName>
</protein>
<comment type="caution">
    <text evidence="3">The sequence shown here is derived from an EMBL/GenBank/DDBJ whole genome shotgun (WGS) entry which is preliminary data.</text>
</comment>
<evidence type="ECO:0000256" key="2">
    <source>
        <dbReference type="ARBA" id="ARBA00022679"/>
    </source>
</evidence>
<organism evidence="3 4">
    <name type="scientific">Autumnicola tepida</name>
    <dbReference type="NCBI Taxonomy" id="3075595"/>
    <lineage>
        <taxon>Bacteria</taxon>
        <taxon>Pseudomonadati</taxon>
        <taxon>Bacteroidota</taxon>
        <taxon>Flavobacteriia</taxon>
        <taxon>Flavobacteriales</taxon>
        <taxon>Flavobacteriaceae</taxon>
        <taxon>Autumnicola</taxon>
    </lineage>
</organism>
<dbReference type="EC" id="2.4.-.-" evidence="3"/>
<dbReference type="CDD" id="cd03789">
    <property type="entry name" value="GT9_LPS_heptosyltransferase"/>
    <property type="match status" value="1"/>
</dbReference>
<keyword evidence="2 3" id="KW-0808">Transferase</keyword>
<dbReference type="InterPro" id="IPR002201">
    <property type="entry name" value="Glyco_trans_9"/>
</dbReference>
<dbReference type="SUPFAM" id="SSF53756">
    <property type="entry name" value="UDP-Glycosyltransferase/glycogen phosphorylase"/>
    <property type="match status" value="1"/>
</dbReference>
<dbReference type="EMBL" id="JAVRHQ010000003">
    <property type="protein sequence ID" value="MDT0642155.1"/>
    <property type="molecule type" value="Genomic_DNA"/>
</dbReference>
<evidence type="ECO:0000256" key="1">
    <source>
        <dbReference type="ARBA" id="ARBA00022676"/>
    </source>
</evidence>
<keyword evidence="1 3" id="KW-0328">Glycosyltransferase</keyword>
<evidence type="ECO:0000313" key="3">
    <source>
        <dbReference type="EMBL" id="MDT0642155.1"/>
    </source>
</evidence>
<keyword evidence="4" id="KW-1185">Reference proteome</keyword>